<reference evidence="2 3" key="1">
    <citation type="journal article" date="2017" name="Mol. Ecol.">
        <title>Comparative and population genomic landscape of Phellinus noxius: A hypervariable fungus causing root rot in trees.</title>
        <authorList>
            <person name="Chung C.L."/>
            <person name="Lee T.J."/>
            <person name="Akiba M."/>
            <person name="Lee H.H."/>
            <person name="Kuo T.H."/>
            <person name="Liu D."/>
            <person name="Ke H.M."/>
            <person name="Yokoi T."/>
            <person name="Roa M.B."/>
            <person name="Lu M.J."/>
            <person name="Chang Y.Y."/>
            <person name="Ann P.J."/>
            <person name="Tsai J.N."/>
            <person name="Chen C.Y."/>
            <person name="Tzean S.S."/>
            <person name="Ota Y."/>
            <person name="Hattori T."/>
            <person name="Sahashi N."/>
            <person name="Liou R.F."/>
            <person name="Kikuchi T."/>
            <person name="Tsai I.J."/>
        </authorList>
    </citation>
    <scope>NUCLEOTIDE SEQUENCE [LARGE SCALE GENOMIC DNA]</scope>
    <source>
        <strain evidence="2 3">FFPRI411160</strain>
    </source>
</reference>
<comment type="caution">
    <text evidence="2">The sequence shown here is derived from an EMBL/GenBank/DDBJ whole genome shotgun (WGS) entry which is preliminary data.</text>
</comment>
<dbReference type="AlphaFoldDB" id="A0A286UGB8"/>
<accession>A0A286UGB8</accession>
<dbReference type="InterPro" id="IPR052350">
    <property type="entry name" value="Metallo-dep_Lactonases"/>
</dbReference>
<feature type="region of interest" description="Disordered" evidence="1">
    <location>
        <begin position="1"/>
        <end position="86"/>
    </location>
</feature>
<dbReference type="Proteomes" id="UP000217199">
    <property type="component" value="Unassembled WGS sequence"/>
</dbReference>
<dbReference type="OrthoDB" id="2135488at2759"/>
<dbReference type="Gene3D" id="3.20.20.140">
    <property type="entry name" value="Metal-dependent hydrolases"/>
    <property type="match status" value="1"/>
</dbReference>
<sequence length="372" mass="40344">MSAGMSDGARQGTVTHQRRTTTSASSAHIYNNNNKEMVDTQPLPSPGLSGRRKGPKPHPKLPLSVFTPPASNASDRFPLAPSPSSVHPKKVIDAAVKDVSSWKSESATAFGTKSDGVVVTLQSTNDIEGVPKDVTILSISIPLPLEKGERESLRFSASSSPLVHLRTTLSQNSPEHIESISWALKEGFSVDLQADVVDGSDARWDILEDVISKSIEPTQGQSQQQKGKIILSNVLPPPHSLELPIVKLLNHPLYNSYQSHIASLSLYSDVYLKLVPPAWGTPTPQAPNPNDLSKEAKEWKRRVKMFLGPAVEAFGYQRIIFGSSPVSSEPSNAGDWYEIARESVAELGLEQEDIDAIFYSNAQSVYGLTTSA</sequence>
<protein>
    <submittedName>
        <fullName evidence="2">Uncharacterized protein</fullName>
    </submittedName>
</protein>
<dbReference type="PANTHER" id="PTHR43569">
    <property type="entry name" value="AMIDOHYDROLASE"/>
    <property type="match status" value="1"/>
</dbReference>
<gene>
    <name evidence="2" type="ORF">PNOK_0550500</name>
</gene>
<feature type="compositionally biased region" description="Polar residues" evidence="1">
    <location>
        <begin position="12"/>
        <end position="35"/>
    </location>
</feature>
<dbReference type="EMBL" id="NBII01000005">
    <property type="protein sequence ID" value="PAV18662.1"/>
    <property type="molecule type" value="Genomic_DNA"/>
</dbReference>
<dbReference type="SUPFAM" id="SSF51556">
    <property type="entry name" value="Metallo-dependent hydrolases"/>
    <property type="match status" value="1"/>
</dbReference>
<evidence type="ECO:0000313" key="2">
    <source>
        <dbReference type="EMBL" id="PAV18662.1"/>
    </source>
</evidence>
<dbReference type="InParanoid" id="A0A286UGB8"/>
<dbReference type="STRING" id="2282107.A0A286UGB8"/>
<evidence type="ECO:0000256" key="1">
    <source>
        <dbReference type="SAM" id="MobiDB-lite"/>
    </source>
</evidence>
<proteinExistence type="predicted"/>
<keyword evidence="3" id="KW-1185">Reference proteome</keyword>
<organism evidence="2 3">
    <name type="scientific">Pyrrhoderma noxium</name>
    <dbReference type="NCBI Taxonomy" id="2282107"/>
    <lineage>
        <taxon>Eukaryota</taxon>
        <taxon>Fungi</taxon>
        <taxon>Dikarya</taxon>
        <taxon>Basidiomycota</taxon>
        <taxon>Agaricomycotina</taxon>
        <taxon>Agaricomycetes</taxon>
        <taxon>Hymenochaetales</taxon>
        <taxon>Hymenochaetaceae</taxon>
        <taxon>Pyrrhoderma</taxon>
    </lineage>
</organism>
<dbReference type="PANTHER" id="PTHR43569:SF2">
    <property type="entry name" value="AMIDOHYDROLASE-RELATED DOMAIN-CONTAINING PROTEIN"/>
    <property type="match status" value="1"/>
</dbReference>
<evidence type="ECO:0000313" key="3">
    <source>
        <dbReference type="Proteomes" id="UP000217199"/>
    </source>
</evidence>
<name>A0A286UGB8_9AGAM</name>
<dbReference type="InterPro" id="IPR032466">
    <property type="entry name" value="Metal_Hydrolase"/>
</dbReference>
<feature type="compositionally biased region" description="Basic residues" evidence="1">
    <location>
        <begin position="50"/>
        <end position="59"/>
    </location>
</feature>